<sequence length="40" mass="4134">LTISCEVEGITVLCSGSVALSGYKSDISSIKGADEEPMKD</sequence>
<proteinExistence type="predicted"/>
<evidence type="ECO:0000313" key="2">
    <source>
        <dbReference type="Proteomes" id="UP000789759"/>
    </source>
</evidence>
<dbReference type="EMBL" id="CAJVQA010039703">
    <property type="protein sequence ID" value="CAG8812289.1"/>
    <property type="molecule type" value="Genomic_DNA"/>
</dbReference>
<comment type="caution">
    <text evidence="1">The sequence shown here is derived from an EMBL/GenBank/DDBJ whole genome shotgun (WGS) entry which is preliminary data.</text>
</comment>
<keyword evidence="2" id="KW-1185">Reference proteome</keyword>
<reference evidence="1" key="1">
    <citation type="submission" date="2021-06" db="EMBL/GenBank/DDBJ databases">
        <authorList>
            <person name="Kallberg Y."/>
            <person name="Tangrot J."/>
            <person name="Rosling A."/>
        </authorList>
    </citation>
    <scope>NUCLEOTIDE SEQUENCE</scope>
    <source>
        <strain evidence="1">FL966</strain>
    </source>
</reference>
<dbReference type="Proteomes" id="UP000789759">
    <property type="component" value="Unassembled WGS sequence"/>
</dbReference>
<gene>
    <name evidence="1" type="ORF">CPELLU_LOCUS18775</name>
</gene>
<feature type="non-terminal residue" evidence="1">
    <location>
        <position position="40"/>
    </location>
</feature>
<evidence type="ECO:0000313" key="1">
    <source>
        <dbReference type="EMBL" id="CAG8812289.1"/>
    </source>
</evidence>
<name>A0A9N9K7P4_9GLOM</name>
<dbReference type="AlphaFoldDB" id="A0A9N9K7P4"/>
<protein>
    <submittedName>
        <fullName evidence="1">9153_t:CDS:1</fullName>
    </submittedName>
</protein>
<accession>A0A9N9K7P4</accession>
<organism evidence="1 2">
    <name type="scientific">Cetraspora pellucida</name>
    <dbReference type="NCBI Taxonomy" id="1433469"/>
    <lineage>
        <taxon>Eukaryota</taxon>
        <taxon>Fungi</taxon>
        <taxon>Fungi incertae sedis</taxon>
        <taxon>Mucoromycota</taxon>
        <taxon>Glomeromycotina</taxon>
        <taxon>Glomeromycetes</taxon>
        <taxon>Diversisporales</taxon>
        <taxon>Gigasporaceae</taxon>
        <taxon>Cetraspora</taxon>
    </lineage>
</organism>